<dbReference type="InterPro" id="IPR036188">
    <property type="entry name" value="FAD/NAD-bd_sf"/>
</dbReference>
<dbReference type="EMBL" id="JAENIM010000008">
    <property type="protein sequence ID" value="MBK1789718.1"/>
    <property type="molecule type" value="Genomic_DNA"/>
</dbReference>
<dbReference type="Gene3D" id="3.50.50.60">
    <property type="entry name" value="FAD/NAD(P)-binding domain"/>
    <property type="match status" value="1"/>
</dbReference>
<organism evidence="3 4">
    <name type="scientific">Persicirhabdus sediminis</name>
    <dbReference type="NCBI Taxonomy" id="454144"/>
    <lineage>
        <taxon>Bacteria</taxon>
        <taxon>Pseudomonadati</taxon>
        <taxon>Verrucomicrobiota</taxon>
        <taxon>Verrucomicrobiia</taxon>
        <taxon>Verrucomicrobiales</taxon>
        <taxon>Verrucomicrobiaceae</taxon>
        <taxon>Persicirhabdus</taxon>
    </lineage>
</organism>
<dbReference type="Proteomes" id="UP000624703">
    <property type="component" value="Unassembled WGS sequence"/>
</dbReference>
<sequence length="355" mass="39006">MAKQVDSIIIGQGLAGSCLALELRRRGQSFLVVDRQDEHSSSRVAAGLITPITGKGMNPSPRQDEFLQVAVPFYRQLENQVGQTFYHSSEVLRLFSGEKEFRKFERKLQTQNGYDRWVAGEANSAAGVKAEHGGFAMRDGGWLDTRKFLAVVSELLAGENRWLEADFSADELDFSADGVSWRDWRAQRVILCLGAYGLGSGPFDYIPHRSAKGEILSLRIPLLQGSQRYHRGGWLAARENGLWKAGASYDWDQLDSEPTGAGREKVEGIVQSFTDAAYEVVAHEAAVRPIVRCSQPVCGLHPAHRQLGFFNGLGSKGSLVAPLVASQFAEYLATGKPVDDDFDLAKIFPPATSES</sequence>
<accession>A0A8J7MBU6</accession>
<comment type="caution">
    <text evidence="3">The sequence shown here is derived from an EMBL/GenBank/DDBJ whole genome shotgun (WGS) entry which is preliminary data.</text>
</comment>
<dbReference type="PANTHER" id="PTHR13847:SF289">
    <property type="entry name" value="GLYCINE OXIDASE"/>
    <property type="match status" value="1"/>
</dbReference>
<dbReference type="AlphaFoldDB" id="A0A8J7MBU6"/>
<protein>
    <submittedName>
        <fullName evidence="3">FAD-binding oxidoreductase</fullName>
    </submittedName>
</protein>
<evidence type="ECO:0000313" key="3">
    <source>
        <dbReference type="EMBL" id="MBK1789718.1"/>
    </source>
</evidence>
<keyword evidence="1" id="KW-0560">Oxidoreductase</keyword>
<dbReference type="GO" id="GO:0016491">
    <property type="term" value="F:oxidoreductase activity"/>
    <property type="evidence" value="ECO:0007669"/>
    <property type="project" value="UniProtKB-KW"/>
</dbReference>
<reference evidence="3" key="1">
    <citation type="submission" date="2021-01" db="EMBL/GenBank/DDBJ databases">
        <title>Modified the classification status of verrucomicrobia.</title>
        <authorList>
            <person name="Feng X."/>
        </authorList>
    </citation>
    <scope>NUCLEOTIDE SEQUENCE</scope>
    <source>
        <strain evidence="3">_KCTC 22039</strain>
    </source>
</reference>
<dbReference type="InterPro" id="IPR006076">
    <property type="entry name" value="FAD-dep_OxRdtase"/>
</dbReference>
<dbReference type="GO" id="GO:0005737">
    <property type="term" value="C:cytoplasm"/>
    <property type="evidence" value="ECO:0007669"/>
    <property type="project" value="TreeGrafter"/>
</dbReference>
<evidence type="ECO:0000256" key="1">
    <source>
        <dbReference type="ARBA" id="ARBA00023002"/>
    </source>
</evidence>
<evidence type="ECO:0000259" key="2">
    <source>
        <dbReference type="Pfam" id="PF01266"/>
    </source>
</evidence>
<name>A0A8J7MBU6_9BACT</name>
<dbReference type="RefSeq" id="WP_200309761.1">
    <property type="nucleotide sequence ID" value="NZ_JAENIM010000008.1"/>
</dbReference>
<dbReference type="PROSITE" id="PS51257">
    <property type="entry name" value="PROKAR_LIPOPROTEIN"/>
    <property type="match status" value="1"/>
</dbReference>
<dbReference type="Gene3D" id="3.30.9.10">
    <property type="entry name" value="D-Amino Acid Oxidase, subunit A, domain 2"/>
    <property type="match status" value="1"/>
</dbReference>
<dbReference type="PANTHER" id="PTHR13847">
    <property type="entry name" value="SARCOSINE DEHYDROGENASE-RELATED"/>
    <property type="match status" value="1"/>
</dbReference>
<keyword evidence="4" id="KW-1185">Reference proteome</keyword>
<dbReference type="SUPFAM" id="SSF51905">
    <property type="entry name" value="FAD/NAD(P)-binding domain"/>
    <property type="match status" value="1"/>
</dbReference>
<gene>
    <name evidence="3" type="ORF">JIN82_00970</name>
</gene>
<dbReference type="Pfam" id="PF01266">
    <property type="entry name" value="DAO"/>
    <property type="match status" value="1"/>
</dbReference>
<feature type="domain" description="FAD dependent oxidoreductase" evidence="2">
    <location>
        <begin position="7"/>
        <end position="330"/>
    </location>
</feature>
<proteinExistence type="predicted"/>
<evidence type="ECO:0000313" key="4">
    <source>
        <dbReference type="Proteomes" id="UP000624703"/>
    </source>
</evidence>